<proteinExistence type="inferred from homology"/>
<dbReference type="EMBL" id="CAXJIO010000012">
    <property type="protein sequence ID" value="CAL2103347.1"/>
    <property type="molecule type" value="Genomic_DNA"/>
</dbReference>
<dbReference type="Pfam" id="PF00582">
    <property type="entry name" value="Usp"/>
    <property type="match status" value="1"/>
</dbReference>
<dbReference type="PANTHER" id="PTHR46268:SF6">
    <property type="entry name" value="UNIVERSAL STRESS PROTEIN UP12"/>
    <property type="match status" value="1"/>
</dbReference>
<dbReference type="InterPro" id="IPR006015">
    <property type="entry name" value="Universal_stress_UspA"/>
</dbReference>
<comment type="caution">
    <text evidence="3">The sequence shown here is derived from an EMBL/GenBank/DDBJ whole genome shotgun (WGS) entry which is preliminary data.</text>
</comment>
<comment type="similarity">
    <text evidence="1">Belongs to the universal stress protein A family.</text>
</comment>
<dbReference type="PANTHER" id="PTHR46268">
    <property type="entry name" value="STRESS RESPONSE PROTEIN NHAX"/>
    <property type="match status" value="1"/>
</dbReference>
<evidence type="ECO:0000256" key="1">
    <source>
        <dbReference type="ARBA" id="ARBA00008791"/>
    </source>
</evidence>
<dbReference type="Gene3D" id="3.40.50.620">
    <property type="entry name" value="HUPs"/>
    <property type="match status" value="2"/>
</dbReference>
<reference evidence="3 4" key="1">
    <citation type="submission" date="2024-05" db="EMBL/GenBank/DDBJ databases">
        <authorList>
            <person name="Duchaud E."/>
        </authorList>
    </citation>
    <scope>NUCLEOTIDE SEQUENCE [LARGE SCALE GENOMIC DNA]</scope>
    <source>
        <strain evidence="3">Ena-SAMPLE-TAB-13-05-2024-13:56:06:370-140308</strain>
    </source>
</reference>
<evidence type="ECO:0000259" key="2">
    <source>
        <dbReference type="Pfam" id="PF00582"/>
    </source>
</evidence>
<accession>A0ABM9PCK1</accession>
<protein>
    <submittedName>
        <fullName evidence="3">Universal stress protein</fullName>
    </submittedName>
</protein>
<evidence type="ECO:0000313" key="4">
    <source>
        <dbReference type="Proteomes" id="UP001497527"/>
    </source>
</evidence>
<keyword evidence="4" id="KW-1185">Reference proteome</keyword>
<dbReference type="CDD" id="cd00293">
    <property type="entry name" value="USP-like"/>
    <property type="match status" value="1"/>
</dbReference>
<gene>
    <name evidence="3" type="ORF">T190423A01A_30461</name>
</gene>
<evidence type="ECO:0000313" key="3">
    <source>
        <dbReference type="EMBL" id="CAL2103347.1"/>
    </source>
</evidence>
<organism evidence="3 4">
    <name type="scientific">Tenacibaculum polynesiense</name>
    <dbReference type="NCBI Taxonomy" id="3137857"/>
    <lineage>
        <taxon>Bacteria</taxon>
        <taxon>Pseudomonadati</taxon>
        <taxon>Bacteroidota</taxon>
        <taxon>Flavobacteriia</taxon>
        <taxon>Flavobacteriales</taxon>
        <taxon>Flavobacteriaceae</taxon>
        <taxon>Tenacibaculum</taxon>
    </lineage>
</organism>
<name>A0ABM9PCK1_9FLAO</name>
<sequence>MKHILIPTDFSENAWAATKYILNLFTNETCTFHLLHSAPVTSSRISSFSNKLSRVMQENALKDLKHLQERIEKTHPNPKHSFKSSTSTHDIEQAVSIAVENHQIDLVVMGTKGATGAKEIFLGSNTVEIISKLSKCPVLAIPNDLKYTTPKNIGFSSGLKRLYNSSELNEIKDLANLHKSNIHVLHIQTAPNLNESQKENLEALKGHLKDMDHAYVEIPQYTNKTDEIINFIKNEEVDILTMIKYKHGFFEKLFREPVIANLGHQLTIPFMVIPATA</sequence>
<dbReference type="InterPro" id="IPR014729">
    <property type="entry name" value="Rossmann-like_a/b/a_fold"/>
</dbReference>
<dbReference type="SUPFAM" id="SSF52402">
    <property type="entry name" value="Adenine nucleotide alpha hydrolases-like"/>
    <property type="match status" value="2"/>
</dbReference>
<dbReference type="RefSeq" id="WP_348717526.1">
    <property type="nucleotide sequence ID" value="NZ_CAXJIO010000012.1"/>
</dbReference>
<dbReference type="PRINTS" id="PR01438">
    <property type="entry name" value="UNVRSLSTRESS"/>
</dbReference>
<feature type="domain" description="UspA" evidence="2">
    <location>
        <begin position="1"/>
        <end position="142"/>
    </location>
</feature>
<dbReference type="InterPro" id="IPR006016">
    <property type="entry name" value="UspA"/>
</dbReference>
<dbReference type="Proteomes" id="UP001497527">
    <property type="component" value="Unassembled WGS sequence"/>
</dbReference>